<comment type="caution">
    <text evidence="4">The sequence shown here is derived from an EMBL/GenBank/DDBJ whole genome shotgun (WGS) entry which is preliminary data.</text>
</comment>
<evidence type="ECO:0000256" key="1">
    <source>
        <dbReference type="ARBA" id="ARBA00010208"/>
    </source>
</evidence>
<dbReference type="Gene3D" id="3.30.428.10">
    <property type="entry name" value="HIT-like"/>
    <property type="match status" value="1"/>
</dbReference>
<dbReference type="InterPro" id="IPR008594">
    <property type="entry name" value="DcpS/DCS2"/>
</dbReference>
<reference evidence="4" key="1">
    <citation type="submission" date="2020-05" db="EMBL/GenBank/DDBJ databases">
        <title>Mycena genomes resolve the evolution of fungal bioluminescence.</title>
        <authorList>
            <person name="Tsai I.J."/>
        </authorList>
    </citation>
    <scope>NUCLEOTIDE SEQUENCE</scope>
    <source>
        <strain evidence="4">110903Hualien_Pintung</strain>
    </source>
</reference>
<dbReference type="EMBL" id="JACAZE010000008">
    <property type="protein sequence ID" value="KAF7308588.1"/>
    <property type="molecule type" value="Genomic_DNA"/>
</dbReference>
<dbReference type="InterPro" id="IPR036265">
    <property type="entry name" value="HIT-like_sf"/>
</dbReference>
<dbReference type="Pfam" id="PF11969">
    <property type="entry name" value="DcpS_C"/>
    <property type="match status" value="1"/>
</dbReference>
<dbReference type="GO" id="GO:0000290">
    <property type="term" value="P:deadenylation-dependent decapping of nuclear-transcribed mRNA"/>
    <property type="evidence" value="ECO:0007669"/>
    <property type="project" value="InterPro"/>
</dbReference>
<evidence type="ECO:0000256" key="3">
    <source>
        <dbReference type="PIRSR" id="PIRSR028973-2"/>
    </source>
</evidence>
<dbReference type="Gene3D" id="3.30.200.40">
    <property type="entry name" value="Scavenger mRNA decapping enzyme, N-terminal domain"/>
    <property type="match status" value="1"/>
</dbReference>
<evidence type="ECO:0000313" key="4">
    <source>
        <dbReference type="EMBL" id="KAF7308588.1"/>
    </source>
</evidence>
<evidence type="ECO:0000256" key="2">
    <source>
        <dbReference type="PIRSR" id="PIRSR028973-1"/>
    </source>
</evidence>
<dbReference type="GO" id="GO:0005634">
    <property type="term" value="C:nucleus"/>
    <property type="evidence" value="ECO:0007669"/>
    <property type="project" value="TreeGrafter"/>
</dbReference>
<comment type="similarity">
    <text evidence="1">Belongs to the HIT family.</text>
</comment>
<proteinExistence type="inferred from homology"/>
<feature type="binding site" evidence="3">
    <location>
        <position position="166"/>
    </location>
    <ligand>
        <name>substrate</name>
    </ligand>
</feature>
<protein>
    <submittedName>
        <fullName evidence="4">Scavenger mRNA decapping enzyme</fullName>
    </submittedName>
</protein>
<dbReference type="PANTHER" id="PTHR12978:SF0">
    <property type="entry name" value="M7GPPPX DIPHOSPHATASE"/>
    <property type="match status" value="1"/>
</dbReference>
<feature type="binding site" evidence="3">
    <location>
        <position position="156"/>
    </location>
    <ligand>
        <name>substrate</name>
    </ligand>
</feature>
<dbReference type="GO" id="GO:0000340">
    <property type="term" value="F:RNA 7-methylguanosine cap binding"/>
    <property type="evidence" value="ECO:0007669"/>
    <property type="project" value="TreeGrafter"/>
</dbReference>
<dbReference type="SUPFAM" id="SSF54197">
    <property type="entry name" value="HIT-like"/>
    <property type="match status" value="1"/>
</dbReference>
<dbReference type="GO" id="GO:0016787">
    <property type="term" value="F:hydrolase activity"/>
    <property type="evidence" value="ECO:0007669"/>
    <property type="project" value="InterPro"/>
</dbReference>
<dbReference type="PIRSF" id="PIRSF028973">
    <property type="entry name" value="Scavenger_mRNA_decap_enz"/>
    <property type="match status" value="1"/>
</dbReference>
<evidence type="ECO:0000313" key="5">
    <source>
        <dbReference type="Proteomes" id="UP000613580"/>
    </source>
</evidence>
<sequence>MSDEMQQESVDIASAALEKSFVFERVLLQGTLHPRACGNTGIIPTEQQSRNTAAILRIEKTAVPLTAAADLPVYLREAQCVEHTDIYMWFAAWLAPSSFEDLPQGDVKVNVICPATEAHIRKYSPQNYTILHETPQMYRDIVAPFIASLPPERTKWVQDILDGRKEQSKVLFSSSAFLILPDMKWDLHTLSSLYLVAIVRDASIRSLRDLRIEHLPLLKDIRKEAARVSQEKWGIEAGGLRMFIHYHPTYYHFHVHIVHSGYDGGLGMRVGQAHLLDDVISLLELDTGNPTPLFERRTLVYSLGEQHGLYEALRRAQDE</sequence>
<dbReference type="AlphaFoldDB" id="A0A8H6T0A5"/>
<dbReference type="SUPFAM" id="SSF102860">
    <property type="entry name" value="mRNA decapping enzyme DcpS N-terminal domain"/>
    <property type="match status" value="1"/>
</dbReference>
<accession>A0A8H6T0A5</accession>
<dbReference type="OrthoDB" id="10264956at2759"/>
<dbReference type="GO" id="GO:0000932">
    <property type="term" value="C:P-body"/>
    <property type="evidence" value="ECO:0007669"/>
    <property type="project" value="TreeGrafter"/>
</dbReference>
<feature type="active site" description="Nucleophile" evidence="2">
    <location>
        <position position="254"/>
    </location>
</feature>
<feature type="binding site" evidence="3">
    <location>
        <position position="184"/>
    </location>
    <ligand>
        <name>substrate</name>
    </ligand>
</feature>
<feature type="binding site" evidence="3">
    <location>
        <position position="182"/>
    </location>
    <ligand>
        <name>substrate</name>
    </ligand>
</feature>
<feature type="binding site" evidence="3">
    <location>
        <begin position="245"/>
        <end position="256"/>
    </location>
    <ligand>
        <name>substrate</name>
    </ligand>
</feature>
<dbReference type="Pfam" id="PF05652">
    <property type="entry name" value="DcpS"/>
    <property type="match status" value="1"/>
</dbReference>
<dbReference type="Proteomes" id="UP000613580">
    <property type="component" value="Unassembled WGS sequence"/>
</dbReference>
<gene>
    <name evidence="4" type="ORF">HMN09_00708000</name>
</gene>
<keyword evidence="5" id="KW-1185">Reference proteome</keyword>
<dbReference type="PANTHER" id="PTHR12978">
    <property type="entry name" value="HISTIDINE TRIAD HIT PROTEIN MEMBER"/>
    <property type="match status" value="1"/>
</dbReference>
<organism evidence="4 5">
    <name type="scientific">Mycena chlorophos</name>
    <name type="common">Agaric fungus</name>
    <name type="synonym">Agaricus chlorophos</name>
    <dbReference type="NCBI Taxonomy" id="658473"/>
    <lineage>
        <taxon>Eukaryota</taxon>
        <taxon>Fungi</taxon>
        <taxon>Dikarya</taxon>
        <taxon>Basidiomycota</taxon>
        <taxon>Agaricomycotina</taxon>
        <taxon>Agaricomycetes</taxon>
        <taxon>Agaricomycetidae</taxon>
        <taxon>Agaricales</taxon>
        <taxon>Marasmiineae</taxon>
        <taxon>Mycenaceae</taxon>
        <taxon>Mycena</taxon>
    </lineage>
</organism>
<name>A0A8H6T0A5_MYCCL</name>
<dbReference type="InterPro" id="IPR011145">
    <property type="entry name" value="Scavenger_mRNA_decap_enz_N"/>
</dbReference>